<keyword evidence="4" id="KW-0227">DNA damage</keyword>
<evidence type="ECO:0000256" key="2">
    <source>
        <dbReference type="ARBA" id="ARBA00022679"/>
    </source>
</evidence>
<organism evidence="10 11">
    <name type="scientific">Shouchella clausii</name>
    <name type="common">Alkalihalobacillus clausii</name>
    <dbReference type="NCBI Taxonomy" id="79880"/>
    <lineage>
        <taxon>Bacteria</taxon>
        <taxon>Bacillati</taxon>
        <taxon>Bacillota</taxon>
        <taxon>Bacilli</taxon>
        <taxon>Bacillales</taxon>
        <taxon>Bacillaceae</taxon>
        <taxon>Shouchella</taxon>
    </lineage>
</organism>
<dbReference type="SMART" id="SM00483">
    <property type="entry name" value="POLXc"/>
    <property type="match status" value="1"/>
</dbReference>
<dbReference type="InterPro" id="IPR047967">
    <property type="entry name" value="PolX_PHP"/>
</dbReference>
<comment type="catalytic activity">
    <reaction evidence="7">
        <text>DNA(n) + a 2'-deoxyribonucleoside 5'-triphosphate = DNA(n+1) + diphosphate</text>
        <dbReference type="Rhea" id="RHEA:22508"/>
        <dbReference type="Rhea" id="RHEA-COMP:17339"/>
        <dbReference type="Rhea" id="RHEA-COMP:17340"/>
        <dbReference type="ChEBI" id="CHEBI:33019"/>
        <dbReference type="ChEBI" id="CHEBI:61560"/>
        <dbReference type="ChEBI" id="CHEBI:173112"/>
        <dbReference type="EC" id="2.7.7.7"/>
    </reaction>
</comment>
<feature type="domain" description="DNA-directed DNA polymerase X" evidence="9">
    <location>
        <begin position="1"/>
        <end position="315"/>
    </location>
</feature>
<evidence type="ECO:0000313" key="11">
    <source>
        <dbReference type="Proteomes" id="UP000216207"/>
    </source>
</evidence>
<comment type="caution">
    <text evidence="10">The sequence shown here is derived from an EMBL/GenBank/DDBJ whole genome shotgun (WGS) entry which is preliminary data.</text>
</comment>
<dbReference type="GO" id="GO:0006281">
    <property type="term" value="P:DNA repair"/>
    <property type="evidence" value="ECO:0007669"/>
    <property type="project" value="UniProtKB-KW"/>
</dbReference>
<dbReference type="EMBL" id="NPCC01000007">
    <property type="protein sequence ID" value="PAE89653.1"/>
    <property type="molecule type" value="Genomic_DNA"/>
</dbReference>
<evidence type="ECO:0000256" key="3">
    <source>
        <dbReference type="ARBA" id="ARBA00022695"/>
    </source>
</evidence>
<keyword evidence="2" id="KW-0808">Transferase</keyword>
<dbReference type="InterPro" id="IPR010996">
    <property type="entry name" value="HHH_MUS81"/>
</dbReference>
<evidence type="ECO:0000313" key="10">
    <source>
        <dbReference type="EMBL" id="PAE89653.1"/>
    </source>
</evidence>
<keyword evidence="10" id="KW-0269">Exonuclease</keyword>
<dbReference type="Gene3D" id="3.30.210.10">
    <property type="entry name" value="DNA polymerase, thumb domain"/>
    <property type="match status" value="1"/>
</dbReference>
<dbReference type="PRINTS" id="PR00870">
    <property type="entry name" value="DNAPOLXBETA"/>
</dbReference>
<dbReference type="PANTHER" id="PTHR36928">
    <property type="entry name" value="PHOSPHATASE YCDX-RELATED"/>
    <property type="match status" value="1"/>
</dbReference>
<proteinExistence type="predicted"/>
<dbReference type="CDD" id="cd00141">
    <property type="entry name" value="NT_POLXc"/>
    <property type="match status" value="1"/>
</dbReference>
<dbReference type="AlphaFoldDB" id="A0A268P1N1"/>
<reference evidence="10 11" key="1">
    <citation type="submission" date="2017-07" db="EMBL/GenBank/DDBJ databases">
        <title>Isolation and whole genome analysis of endospore-forming bacteria from heroin.</title>
        <authorList>
            <person name="Kalinowski J."/>
            <person name="Ahrens B."/>
            <person name="Al-Dilaimi A."/>
            <person name="Winkler A."/>
            <person name="Wibberg D."/>
            <person name="Schleenbecker U."/>
            <person name="Ruckert C."/>
            <person name="Wolfel R."/>
            <person name="Grass G."/>
        </authorList>
    </citation>
    <scope>NUCLEOTIDE SEQUENCE [LARGE SCALE GENOMIC DNA]</scope>
    <source>
        <strain evidence="10 11">7539</strain>
    </source>
</reference>
<evidence type="ECO:0000256" key="1">
    <source>
        <dbReference type="ARBA" id="ARBA00012417"/>
    </source>
</evidence>
<dbReference type="Pfam" id="PF14791">
    <property type="entry name" value="DNA_pol_B_thumb"/>
    <property type="match status" value="1"/>
</dbReference>
<dbReference type="InterPro" id="IPR022311">
    <property type="entry name" value="PolX-like"/>
</dbReference>
<dbReference type="InterPro" id="IPR027421">
    <property type="entry name" value="DNA_pol_lamdba_lyase_dom_sf"/>
</dbReference>
<dbReference type="Pfam" id="PF02811">
    <property type="entry name" value="PHP"/>
    <property type="match status" value="1"/>
</dbReference>
<dbReference type="SMART" id="SM00481">
    <property type="entry name" value="POLIIIAc"/>
    <property type="match status" value="1"/>
</dbReference>
<dbReference type="Gene3D" id="3.20.20.140">
    <property type="entry name" value="Metal-dependent hydrolases"/>
    <property type="match status" value="1"/>
</dbReference>
<dbReference type="InterPro" id="IPR002008">
    <property type="entry name" value="DNA_pol_X_beta-like"/>
</dbReference>
<dbReference type="GO" id="GO:0004527">
    <property type="term" value="F:exonuclease activity"/>
    <property type="evidence" value="ECO:0007669"/>
    <property type="project" value="UniProtKB-KW"/>
</dbReference>
<evidence type="ECO:0000256" key="6">
    <source>
        <dbReference type="ARBA" id="ARBA00023204"/>
    </source>
</evidence>
<dbReference type="InterPro" id="IPR003141">
    <property type="entry name" value="Pol/His_phosphatase_N"/>
</dbReference>
<keyword evidence="6" id="KW-0234">DNA repair</keyword>
<evidence type="ECO:0000256" key="5">
    <source>
        <dbReference type="ARBA" id="ARBA00022932"/>
    </source>
</evidence>
<name>A0A268P1N1_SHOCL</name>
<dbReference type="GO" id="GO:0042578">
    <property type="term" value="F:phosphoric ester hydrolase activity"/>
    <property type="evidence" value="ECO:0007669"/>
    <property type="project" value="TreeGrafter"/>
</dbReference>
<evidence type="ECO:0000256" key="7">
    <source>
        <dbReference type="ARBA" id="ARBA00049244"/>
    </source>
</evidence>
<keyword evidence="10" id="KW-0540">Nuclease</keyword>
<dbReference type="CDD" id="cd07436">
    <property type="entry name" value="PHP_PolX"/>
    <property type="match status" value="1"/>
</dbReference>
<evidence type="ECO:0000259" key="8">
    <source>
        <dbReference type="SMART" id="SM00481"/>
    </source>
</evidence>
<dbReference type="InterPro" id="IPR050243">
    <property type="entry name" value="PHP_phosphatase"/>
</dbReference>
<dbReference type="SUPFAM" id="SSF47802">
    <property type="entry name" value="DNA polymerase beta, N-terminal domain-like"/>
    <property type="match status" value="1"/>
</dbReference>
<dbReference type="PANTHER" id="PTHR36928:SF1">
    <property type="entry name" value="PHOSPHATASE YCDX-RELATED"/>
    <property type="match status" value="1"/>
</dbReference>
<dbReference type="PIRSF" id="PIRSF005047">
    <property type="entry name" value="UCP005047_YshC"/>
    <property type="match status" value="1"/>
</dbReference>
<sequence>MDKKQAIQVLETIATYMEIKGENPFKIAAYRRAAQALEQDGHTLAEIDDPTAITGIGQATADVIQELKETGASSLLNELAQQLPAGLLPLLTIPGLGGKKVGKLYRELGITDAESLLQAAKAGQIRALAGFGKKSEDNMIEALAVWNVRPERLPVADVLPFSEQLEQQIAGFDDVIRFSRAGSLRRMRETVKDLDYIIATDNPSSVKDQILQLEGIANIIAKGNGKVSVELDLEEHTISVDFRLVPDEAFATALHHFTGSKDHNVRMRQLAKKRGEKINEYGIETVETGAIQTFPDERAFFAHFGLPYISPEAREDGSELERYRETAEEVSFIDAKADLHMHTTWSDGAHSLEEMAEAAKKRGYTHIAITDHSRFLKVANGLSIERLKQQHEYIREYNQQNNGITILTGIEMDILPNGELDYPDELLSEIDFVIASIHSAFSQSEEKLMERLQAAIFNPHVDLVAHPTGRLIGKRKGYAVDVPTLIQWASEAGCALELNASPRRLDLEVPWLKLAAETGVPIAINSDAHRIGTLANVEYGYAHARKAMLLPDQVLNTWPLEKLQQWLKRKH</sequence>
<dbReference type="SUPFAM" id="SSF89550">
    <property type="entry name" value="PHP domain-like"/>
    <property type="match status" value="1"/>
</dbReference>
<dbReference type="GO" id="GO:0003887">
    <property type="term" value="F:DNA-directed DNA polymerase activity"/>
    <property type="evidence" value="ECO:0007669"/>
    <property type="project" value="UniProtKB-KW"/>
</dbReference>
<dbReference type="GO" id="GO:0005829">
    <property type="term" value="C:cytosol"/>
    <property type="evidence" value="ECO:0007669"/>
    <property type="project" value="TreeGrafter"/>
</dbReference>
<gene>
    <name evidence="10" type="ORF">CHH72_07180</name>
</gene>
<dbReference type="Gene3D" id="3.30.460.10">
    <property type="entry name" value="Beta Polymerase, domain 2"/>
    <property type="match status" value="1"/>
</dbReference>
<dbReference type="InterPro" id="IPR004013">
    <property type="entry name" value="PHP_dom"/>
</dbReference>
<dbReference type="GO" id="GO:0003677">
    <property type="term" value="F:DNA binding"/>
    <property type="evidence" value="ECO:0007669"/>
    <property type="project" value="InterPro"/>
</dbReference>
<keyword evidence="5" id="KW-0239">DNA-directed DNA polymerase</keyword>
<evidence type="ECO:0000259" key="9">
    <source>
        <dbReference type="SMART" id="SM00483"/>
    </source>
</evidence>
<dbReference type="EC" id="2.7.7.7" evidence="1"/>
<dbReference type="InterPro" id="IPR043519">
    <property type="entry name" value="NT_sf"/>
</dbReference>
<feature type="domain" description="Polymerase/histidinol phosphatase N-terminal" evidence="8">
    <location>
        <begin position="337"/>
        <end position="416"/>
    </location>
</feature>
<dbReference type="Pfam" id="PF14520">
    <property type="entry name" value="HHH_5"/>
    <property type="match status" value="1"/>
</dbReference>
<dbReference type="GO" id="GO:0008270">
    <property type="term" value="F:zinc ion binding"/>
    <property type="evidence" value="ECO:0007669"/>
    <property type="project" value="TreeGrafter"/>
</dbReference>
<keyword evidence="10" id="KW-0378">Hydrolase</keyword>
<dbReference type="Gene3D" id="1.10.150.110">
    <property type="entry name" value="DNA polymerase beta, N-terminal domain-like"/>
    <property type="match status" value="1"/>
</dbReference>
<dbReference type="Proteomes" id="UP000216207">
    <property type="component" value="Unassembled WGS sequence"/>
</dbReference>
<keyword evidence="3" id="KW-0548">Nucleotidyltransferase</keyword>
<dbReference type="FunFam" id="3.20.20.140:FF:000047">
    <property type="entry name" value="PHP domain-containing protein"/>
    <property type="match status" value="1"/>
</dbReference>
<dbReference type="InterPro" id="IPR002054">
    <property type="entry name" value="DNA-dir_DNA_pol_X"/>
</dbReference>
<dbReference type="RefSeq" id="WP_063609813.1">
    <property type="nucleotide sequence ID" value="NZ_BOQQ01000002.1"/>
</dbReference>
<dbReference type="Gene3D" id="1.10.150.20">
    <property type="entry name" value="5' to 3' exonuclease, C-terminal subdomain"/>
    <property type="match status" value="1"/>
</dbReference>
<dbReference type="NCBIfam" id="NF006375">
    <property type="entry name" value="PRK08609.1"/>
    <property type="match status" value="1"/>
</dbReference>
<dbReference type="InterPro" id="IPR029398">
    <property type="entry name" value="PolB_thumb"/>
</dbReference>
<accession>A0A268P1N1</accession>
<dbReference type="SUPFAM" id="SSF81301">
    <property type="entry name" value="Nucleotidyltransferase"/>
    <property type="match status" value="1"/>
</dbReference>
<dbReference type="Pfam" id="PF14716">
    <property type="entry name" value="HHH_8"/>
    <property type="match status" value="1"/>
</dbReference>
<evidence type="ECO:0000256" key="4">
    <source>
        <dbReference type="ARBA" id="ARBA00022763"/>
    </source>
</evidence>
<dbReference type="InterPro" id="IPR016195">
    <property type="entry name" value="Pol/histidinol_Pase-like"/>
</dbReference>
<protein>
    <recommendedName>
        <fullName evidence="1">DNA-directed DNA polymerase</fullName>
        <ecNumber evidence="1">2.7.7.7</ecNumber>
    </recommendedName>
</protein>
<dbReference type="InterPro" id="IPR037160">
    <property type="entry name" value="DNA_Pol_thumb_sf"/>
</dbReference>